<keyword evidence="6" id="KW-1185">Reference proteome</keyword>
<dbReference type="InterPro" id="IPR050708">
    <property type="entry name" value="T6SS_VgrG/RHS"/>
</dbReference>
<keyword evidence="2" id="KW-0812">Transmembrane</keyword>
<evidence type="ECO:0000256" key="1">
    <source>
        <dbReference type="ARBA" id="ARBA00022737"/>
    </source>
</evidence>
<feature type="domain" description="Teneurin-like YD-shell" evidence="4">
    <location>
        <begin position="1327"/>
        <end position="1550"/>
    </location>
</feature>
<evidence type="ECO:0000259" key="4">
    <source>
        <dbReference type="Pfam" id="PF25023"/>
    </source>
</evidence>
<dbReference type="Pfam" id="PF20148">
    <property type="entry name" value="DUF6531"/>
    <property type="match status" value="1"/>
</dbReference>
<dbReference type="PANTHER" id="PTHR32305:SF15">
    <property type="entry name" value="PROTEIN RHSA-RELATED"/>
    <property type="match status" value="1"/>
</dbReference>
<dbReference type="PANTHER" id="PTHR32305">
    <property type="match status" value="1"/>
</dbReference>
<dbReference type="NCBIfam" id="TIGR01643">
    <property type="entry name" value="YD_repeat_2x"/>
    <property type="match status" value="13"/>
</dbReference>
<dbReference type="InterPro" id="IPR006530">
    <property type="entry name" value="YD"/>
</dbReference>
<proteinExistence type="predicted"/>
<evidence type="ECO:0000259" key="3">
    <source>
        <dbReference type="Pfam" id="PF20148"/>
    </source>
</evidence>
<keyword evidence="2" id="KW-1133">Transmembrane helix</keyword>
<feature type="transmembrane region" description="Helical" evidence="2">
    <location>
        <begin position="1824"/>
        <end position="1847"/>
    </location>
</feature>
<dbReference type="NCBIfam" id="TIGR03696">
    <property type="entry name" value="Rhs_assc_core"/>
    <property type="match status" value="1"/>
</dbReference>
<dbReference type="Proteomes" id="UP000245488">
    <property type="component" value="Chromosome"/>
</dbReference>
<sequence length="1901" mass="214751">MATGNGEITWDLEKLTEYFTACQKKYNTFLSMSDALILKLKAFVDDDTHTGPEAEASKAFIEQSQIPMVEDLVWVIQEFMTKQDNLLQNYKDEMPEADNARMKLSRLDDIVEDFKIYNDNFVTVSEDIEAVYQGLVSGCSIAGVEFTQPMPDNSKEAFDSIATSDKTSGIVPETRDNFKTFNETHANEITGSEIDEFLAVIESNLKGFLELTGAELKDIVLNFTDTSLLPWYRDPSEVLDEATKKEYDAYMQSMSDYLNGKKERCEVYKYDPVNMCTGNYINEHEDLKIGGLYPLTFKRFYNAIPSSGDSFVLGRGWSISYSEHLTKDDEGIHISYEDGSLGLYKEIIIKGKIFYEEMHGEPGLLSEVEDSDNCELESKIDNDKFSGSIDEIDLSITKSKKAYILKQDSGAYKKFDKDGYLVELGDNNGVTAQLFYTNIKISDSSSDRHNESDAGTDGRITDHRSQVKRIAAIKTPGSASFLFNYDEYGNIVTLSDHTGRVVKYTYNEKDGSQVLASVTYADGTTDSYFYSEDGRISEVANARGITAITNIYDSQGRTIKQSFPDGGVMTYDYDDKKRTTTATEQNGNKVVYEHDSKMRHTGTRYYDGSERYTYNNRNQKISYTNKLGYTTRYTYDNRGHLTSIIDPMGHKTCMTYNADGRLMALKDPKGNSYKYTYDIQGNLFEVKDPLGNKKRFYYTGRYLKKVKDEEGNITLLSYDAEGNVSCITDPEGVKTFYKYDNLGRVIETSDIEGNTKKYTYDDADRITSVTDALGNRTTYEYNESGKVTKITNPDGTSKTWEYNIIGKPCKVTDEAGRVTKVAYNSMWKEEKITLPNSGTILYEYDPLMRIKKVTDPEGRTTGYDYDKNGNVLARYLGDIKVSRRKYNALNQVIKETDALGHEKTYEYDLNGKINAVTDTLGNRYTREYNELGKVVRQTDPFGNESFYTYTNLGAIETATDPAGRVRKFEYTRSGKIKAIYFCERKEQEFSYNNLGRIEKRQLADGYTIGYSYDALGRVVKVEGSDGKSISYEYDSIGRATKVTDVRGETHYAYTATGKLKSVVDALGNETAYTYDELDNLKCIRRDEGRILTGDSKRNDQYPDEKAHNIPGLEQNENTKDAVFPTVGGDGHVTLYSYNLAGQLTKVTDALGQEETYEYDQYGRLKTKNDRDNYATTYDYNDFGAVTRVEYSDGRSVAFVYDELNHLSEINDWLGKTTLENDIFGRILKATDYQNRTVGYEYNNIGEKTKLKYPDGREAIYTYDKEGKLSSITGNGEQTSYAYDDIGRLIAKLLPNGVKQEYSYLPSGNLESMTSFDREGQLDKYFYSYNNAGLISGVKRDRRDLENISGQYDYEYDKIGRLVQTCFNGQVKASYEYDAFGNRTSLIEKDAKTTYTYDVLDRLIEAKELNSSQAVIKTYDYDKRGNQTRQYVDGLLQKTFTFDSTNMLSKVADSEKGELENQYNGLGFRVASTRPEEKIEYLCDLSKDCFNMLERTVNGETESFIYDRNVVSMSKAGNSYYYLQDELGSPMYMTGTDGAAVSSYAFDDFGRGIDPFTGKIKESSNKHTNCIVDAGNKYAYSKDGNIIQPFAFTGYQEDEVSGLMFAQARYYNADNGRFASEDQVRGFILVPDSQNHYIYCLCDPISLYDLNGKMPAWLAGIFAHLEIERDLYEEFDLRAGYDVRSNVYIPGGGNGRTLTGNGFADVVMKINETYYVYEIKPESQMGKQACKDQLQRYVDAINDIIENGGTIGKYGQTLPGESAIKGDLCYYNVIESNYMPGAKIIYWTDCDGMIYYRIVWPQPEPEPDSVEELDPDEIIETIKDLVYSTAEVASIVAAVVALIAALYLTAQGIVAIIAVLSSILGLNLTLAIVAIIGKDVLESLFSSSSDPNSISNEPPCLN</sequence>
<dbReference type="Gene3D" id="2.180.10.10">
    <property type="entry name" value="RHS repeat-associated core"/>
    <property type="match status" value="5"/>
</dbReference>
<dbReference type="Pfam" id="PF05593">
    <property type="entry name" value="RHS_repeat"/>
    <property type="match status" value="4"/>
</dbReference>
<evidence type="ECO:0008006" key="7">
    <source>
        <dbReference type="Google" id="ProtNLM"/>
    </source>
</evidence>
<dbReference type="Pfam" id="PF25023">
    <property type="entry name" value="TEN_YD-shell"/>
    <property type="match status" value="3"/>
</dbReference>
<reference evidence="5 6" key="1">
    <citation type="submission" date="2017-09" db="EMBL/GenBank/DDBJ databases">
        <title>High-quality draft genome sequence of Butyrivibrio fibrisolvens INBov1, isolated from cow rumen.</title>
        <authorList>
            <person name="Rodriguez Hernaez J."/>
            <person name="Rivarola M."/>
            <person name="Paniego N."/>
            <person name="Cravero S."/>
            <person name="Ceron Cucchi M."/>
            <person name="Martinez M.C."/>
        </authorList>
    </citation>
    <scope>NUCLEOTIDE SEQUENCE [LARGE SCALE GENOMIC DNA]</scope>
    <source>
        <strain evidence="5 6">INBov1</strain>
    </source>
</reference>
<feature type="domain" description="Teneurin-like YD-shell" evidence="4">
    <location>
        <begin position="861"/>
        <end position="1036"/>
    </location>
</feature>
<dbReference type="EMBL" id="NXNG01000001">
    <property type="protein sequence ID" value="PWT26862.1"/>
    <property type="molecule type" value="Genomic_DNA"/>
</dbReference>
<dbReference type="InterPro" id="IPR022385">
    <property type="entry name" value="Rhs_assc_core"/>
</dbReference>
<evidence type="ECO:0000313" key="6">
    <source>
        <dbReference type="Proteomes" id="UP000245488"/>
    </source>
</evidence>
<gene>
    <name evidence="5" type="ORF">CPT75_06955</name>
</gene>
<dbReference type="InterPro" id="IPR031325">
    <property type="entry name" value="RHS_repeat"/>
</dbReference>
<feature type="domain" description="DUF6531" evidence="3">
    <location>
        <begin position="271"/>
        <end position="340"/>
    </location>
</feature>
<organism evidence="5 6">
    <name type="scientific">Butyrivibrio fibrisolvens</name>
    <dbReference type="NCBI Taxonomy" id="831"/>
    <lineage>
        <taxon>Bacteria</taxon>
        <taxon>Bacillati</taxon>
        <taxon>Bacillota</taxon>
        <taxon>Clostridia</taxon>
        <taxon>Lachnospirales</taxon>
        <taxon>Lachnospiraceae</taxon>
        <taxon>Butyrivibrio</taxon>
    </lineage>
</organism>
<name>A0A317G399_BUTFI</name>
<evidence type="ECO:0000313" key="5">
    <source>
        <dbReference type="EMBL" id="PWT26862.1"/>
    </source>
</evidence>
<comment type="caution">
    <text evidence="5">The sequence shown here is derived from an EMBL/GenBank/DDBJ whole genome shotgun (WGS) entry which is preliminary data.</text>
</comment>
<keyword evidence="2" id="KW-0472">Membrane</keyword>
<keyword evidence="1" id="KW-0677">Repeat</keyword>
<dbReference type="InterPro" id="IPR045351">
    <property type="entry name" value="DUF6531"/>
</dbReference>
<feature type="domain" description="Teneurin-like YD-shell" evidence="4">
    <location>
        <begin position="569"/>
        <end position="754"/>
    </location>
</feature>
<evidence type="ECO:0000256" key="2">
    <source>
        <dbReference type="SAM" id="Phobius"/>
    </source>
</evidence>
<dbReference type="InterPro" id="IPR056823">
    <property type="entry name" value="TEN-like_YD-shell"/>
</dbReference>
<accession>A0A317G399</accession>
<protein>
    <recommendedName>
        <fullName evidence="7">RHS repeat-associated core domain-containing protein</fullName>
    </recommendedName>
</protein>
<dbReference type="RefSeq" id="WP_110072544.1">
    <property type="nucleotide sequence ID" value="NZ_CM009896.1"/>
</dbReference>
<feature type="transmembrane region" description="Helical" evidence="2">
    <location>
        <begin position="1854"/>
        <end position="1876"/>
    </location>
</feature>